<reference evidence="3" key="1">
    <citation type="journal article" date="2019" name="Int. J. Syst. Evol. Microbiol.">
        <title>The Global Catalogue of Microorganisms (GCM) 10K type strain sequencing project: providing services to taxonomists for standard genome sequencing and annotation.</title>
        <authorList>
            <consortium name="The Broad Institute Genomics Platform"/>
            <consortium name="The Broad Institute Genome Sequencing Center for Infectious Disease"/>
            <person name="Wu L."/>
            <person name="Ma J."/>
        </authorList>
    </citation>
    <scope>NUCLEOTIDE SEQUENCE [LARGE SCALE GENOMIC DNA]</scope>
    <source>
        <strain evidence="3">IBRC 10765</strain>
    </source>
</reference>
<dbReference type="Pfam" id="PF19617">
    <property type="entry name" value="DUF6122"/>
    <property type="match status" value="1"/>
</dbReference>
<keyword evidence="3" id="KW-1185">Reference proteome</keyword>
<proteinExistence type="predicted"/>
<keyword evidence="1" id="KW-1133">Transmembrane helix</keyword>
<dbReference type="InterPro" id="IPR046125">
    <property type="entry name" value="DUF6122"/>
</dbReference>
<comment type="caution">
    <text evidence="2">The sequence shown here is derived from an EMBL/GenBank/DDBJ whole genome shotgun (WGS) entry which is preliminary data.</text>
</comment>
<organism evidence="2 3">
    <name type="scientific">Saccharospirillum mangrovi</name>
    <dbReference type="NCBI Taxonomy" id="2161747"/>
    <lineage>
        <taxon>Bacteria</taxon>
        <taxon>Pseudomonadati</taxon>
        <taxon>Pseudomonadota</taxon>
        <taxon>Gammaproteobacteria</taxon>
        <taxon>Oceanospirillales</taxon>
        <taxon>Saccharospirillaceae</taxon>
        <taxon>Saccharospirillum</taxon>
    </lineage>
</organism>
<keyword evidence="1" id="KW-0812">Transmembrane</keyword>
<accession>A0ABV7ZTE5</accession>
<evidence type="ECO:0000313" key="3">
    <source>
        <dbReference type="Proteomes" id="UP001595617"/>
    </source>
</evidence>
<keyword evidence="1" id="KW-0472">Membrane</keyword>
<name>A0ABV7ZTE5_9GAMM</name>
<evidence type="ECO:0000256" key="1">
    <source>
        <dbReference type="SAM" id="Phobius"/>
    </source>
</evidence>
<sequence length="106" mass="11827">MPIPSPMALAHIALHFLVPALVAWLCFRAQWRRAWLIMVATMLVDLDHLLADPIYDPTRCSIGFHPLHSYPAIAGYGVLALWSRTRLVGLGLLIHMALDGLDCLLM</sequence>
<evidence type="ECO:0000313" key="2">
    <source>
        <dbReference type="EMBL" id="MFC3851499.1"/>
    </source>
</evidence>
<feature type="transmembrane region" description="Helical" evidence="1">
    <location>
        <begin position="6"/>
        <end position="27"/>
    </location>
</feature>
<protein>
    <submittedName>
        <fullName evidence="2">DUF6122 family protein</fullName>
    </submittedName>
</protein>
<gene>
    <name evidence="2" type="ORF">ACFOOG_01530</name>
</gene>
<dbReference type="RefSeq" id="WP_380692672.1">
    <property type="nucleotide sequence ID" value="NZ_JBHRYR010000002.1"/>
</dbReference>
<dbReference type="Proteomes" id="UP001595617">
    <property type="component" value="Unassembled WGS sequence"/>
</dbReference>
<dbReference type="EMBL" id="JBHRYR010000002">
    <property type="protein sequence ID" value="MFC3851499.1"/>
    <property type="molecule type" value="Genomic_DNA"/>
</dbReference>